<dbReference type="Pfam" id="PF01636">
    <property type="entry name" value="APH"/>
    <property type="match status" value="1"/>
</dbReference>
<gene>
    <name evidence="8" type="primary">thrB</name>
    <name evidence="10" type="ORF">S7S_17645</name>
</gene>
<dbReference type="InterPro" id="IPR011009">
    <property type="entry name" value="Kinase-like_dom_sf"/>
</dbReference>
<comment type="catalytic activity">
    <reaction evidence="8">
        <text>L-homoserine + ATP = O-phospho-L-homoserine + ADP + H(+)</text>
        <dbReference type="Rhea" id="RHEA:13985"/>
        <dbReference type="ChEBI" id="CHEBI:15378"/>
        <dbReference type="ChEBI" id="CHEBI:30616"/>
        <dbReference type="ChEBI" id="CHEBI:57476"/>
        <dbReference type="ChEBI" id="CHEBI:57590"/>
        <dbReference type="ChEBI" id="CHEBI:456216"/>
        <dbReference type="EC" id="2.7.1.39"/>
    </reaction>
</comment>
<keyword evidence="1 8" id="KW-0028">Amino-acid biosynthesis</keyword>
<dbReference type="PANTHER" id="PTHR21064:SF6">
    <property type="entry name" value="AMINOGLYCOSIDE PHOSPHOTRANSFERASE DOMAIN-CONTAINING PROTEIN"/>
    <property type="match status" value="1"/>
</dbReference>
<name>A0A0B4XRY7_9GAMM</name>
<keyword evidence="5 8" id="KW-0418">Kinase</keyword>
<dbReference type="RefSeq" id="WP_008734763.1">
    <property type="nucleotide sequence ID" value="NZ_CP004387.1"/>
</dbReference>
<evidence type="ECO:0000256" key="2">
    <source>
        <dbReference type="ARBA" id="ARBA00022679"/>
    </source>
</evidence>
<evidence type="ECO:0000259" key="9">
    <source>
        <dbReference type="Pfam" id="PF01636"/>
    </source>
</evidence>
<evidence type="ECO:0000256" key="7">
    <source>
        <dbReference type="ARBA" id="ARBA00038240"/>
    </source>
</evidence>
<dbReference type="GO" id="GO:0005524">
    <property type="term" value="F:ATP binding"/>
    <property type="evidence" value="ECO:0007669"/>
    <property type="project" value="UniProtKB-KW"/>
</dbReference>
<dbReference type="InterPro" id="IPR050249">
    <property type="entry name" value="Pseudomonas-type_ThrB"/>
</dbReference>
<keyword evidence="4 8" id="KW-0547">Nucleotide-binding</keyword>
<protein>
    <recommendedName>
        <fullName evidence="8">Homoserine kinase</fullName>
        <shortName evidence="8">HK</shortName>
        <shortName evidence="8">HSK</shortName>
        <ecNumber evidence="8">2.7.1.39</ecNumber>
    </recommendedName>
</protein>
<evidence type="ECO:0000313" key="11">
    <source>
        <dbReference type="Proteomes" id="UP000006764"/>
    </source>
</evidence>
<dbReference type="AlphaFoldDB" id="A0A0B4XRY7"/>
<keyword evidence="6 8" id="KW-0067">ATP-binding</keyword>
<feature type="domain" description="Aminoglycoside phosphotransferase" evidence="9">
    <location>
        <begin position="26"/>
        <end position="251"/>
    </location>
</feature>
<dbReference type="CDD" id="cd05153">
    <property type="entry name" value="HomoserineK_II"/>
    <property type="match status" value="1"/>
</dbReference>
<dbReference type="SUPFAM" id="SSF56112">
    <property type="entry name" value="Protein kinase-like (PK-like)"/>
    <property type="match status" value="1"/>
</dbReference>
<keyword evidence="3 8" id="KW-0791">Threonine biosynthesis</keyword>
<evidence type="ECO:0000256" key="3">
    <source>
        <dbReference type="ARBA" id="ARBA00022697"/>
    </source>
</evidence>
<comment type="pathway">
    <text evidence="8">Amino-acid biosynthesis; L-threonine biosynthesis; L-threonine from L-aspartate: step 4/5.</text>
</comment>
<dbReference type="STRING" id="391936.S7S_17645"/>
<dbReference type="HAMAP" id="MF_00301">
    <property type="entry name" value="Homoser_kinase_2"/>
    <property type="match status" value="1"/>
</dbReference>
<evidence type="ECO:0000256" key="5">
    <source>
        <dbReference type="ARBA" id="ARBA00022777"/>
    </source>
</evidence>
<dbReference type="InterPro" id="IPR005280">
    <property type="entry name" value="Homoserine_kinase_II"/>
</dbReference>
<dbReference type="EMBL" id="CP004387">
    <property type="protein sequence ID" value="AJD49941.1"/>
    <property type="molecule type" value="Genomic_DNA"/>
</dbReference>
<dbReference type="UniPathway" id="UPA00050">
    <property type="reaction ID" value="UER00064"/>
</dbReference>
<reference evidence="10 11" key="1">
    <citation type="journal article" date="2012" name="J. Bacteriol.">
        <title>Genome sequence of an alkane-degrading bacterium, Alcanivorax pacificus type strain W11-5, isolated from deep sea sediment.</title>
        <authorList>
            <person name="Lai Q."/>
            <person name="Shao Z."/>
        </authorList>
    </citation>
    <scope>NUCLEOTIDE SEQUENCE [LARGE SCALE GENOMIC DNA]</scope>
    <source>
        <strain evidence="10 11">W11-5</strain>
    </source>
</reference>
<dbReference type="GO" id="GO:0004413">
    <property type="term" value="F:homoserine kinase activity"/>
    <property type="evidence" value="ECO:0007669"/>
    <property type="project" value="UniProtKB-UniRule"/>
</dbReference>
<dbReference type="InterPro" id="IPR002575">
    <property type="entry name" value="Aminoglycoside_PTrfase"/>
</dbReference>
<evidence type="ECO:0000256" key="8">
    <source>
        <dbReference type="HAMAP-Rule" id="MF_00301"/>
    </source>
</evidence>
<evidence type="ECO:0000313" key="10">
    <source>
        <dbReference type="EMBL" id="AJD49941.1"/>
    </source>
</evidence>
<dbReference type="GO" id="GO:0009088">
    <property type="term" value="P:threonine biosynthetic process"/>
    <property type="evidence" value="ECO:0007669"/>
    <property type="project" value="UniProtKB-UniRule"/>
</dbReference>
<dbReference type="PANTHER" id="PTHR21064">
    <property type="entry name" value="AMINOGLYCOSIDE PHOSPHOTRANSFERASE DOMAIN-CONTAINING PROTEIN-RELATED"/>
    <property type="match status" value="1"/>
</dbReference>
<keyword evidence="2 8" id="KW-0808">Transferase</keyword>
<proteinExistence type="inferred from homology"/>
<evidence type="ECO:0000256" key="6">
    <source>
        <dbReference type="ARBA" id="ARBA00022840"/>
    </source>
</evidence>
<dbReference type="HOGENOM" id="CLU_053300_0_0_6"/>
<accession>A0A0B4XRY7</accession>
<dbReference type="Gene3D" id="3.90.1200.10">
    <property type="match status" value="1"/>
</dbReference>
<dbReference type="Gene3D" id="3.30.200.20">
    <property type="entry name" value="Phosphorylase Kinase, domain 1"/>
    <property type="match status" value="1"/>
</dbReference>
<comment type="similarity">
    <text evidence="7 8">Belongs to the pseudomonas-type ThrB family.</text>
</comment>
<dbReference type="Proteomes" id="UP000006764">
    <property type="component" value="Chromosome"/>
</dbReference>
<organism evidence="10 11">
    <name type="scientific">Isoalcanivorax pacificus W11-5</name>
    <dbReference type="NCBI Taxonomy" id="391936"/>
    <lineage>
        <taxon>Bacteria</taxon>
        <taxon>Pseudomonadati</taxon>
        <taxon>Pseudomonadota</taxon>
        <taxon>Gammaproteobacteria</taxon>
        <taxon>Oceanospirillales</taxon>
        <taxon>Alcanivoracaceae</taxon>
        <taxon>Isoalcanivorax</taxon>
    </lineage>
</organism>
<dbReference type="EC" id="2.7.1.39" evidence="8"/>
<dbReference type="KEGG" id="apac:S7S_17645"/>
<keyword evidence="11" id="KW-1185">Reference proteome</keyword>
<evidence type="ECO:0000256" key="4">
    <source>
        <dbReference type="ARBA" id="ARBA00022741"/>
    </source>
</evidence>
<evidence type="ECO:0000256" key="1">
    <source>
        <dbReference type="ARBA" id="ARBA00022605"/>
    </source>
</evidence>
<sequence length="306" mass="33607">MTVFTPLTPDQISALLAEHQLTLLHQRPISEGIENSNYLLEARRANGIPVALVLTVFETLPADSLPWFIELLHRLQARGLFVPAPLGGTQALMEVAGKPAFLVPKLSGHHLARADGTQLATLGSALAQIHLTQAPENLTAPPNPMQQLATLVDNHLHRLPGPDRARAETLLTRWQQRLPTPVLCHGDLFRDNVLFNGQQLTGLLDFYNAGEAPAEYDLAVTMNDWCLDAARRPVPALETALLNGYQHVRPLDMAARMRLPLALAIAALRFWLSRLGAEQPGEEVIGQGSKDPAEFEVLFRLRADAL</sequence>